<name>A0ABU5DKJ6_9BURK</name>
<evidence type="ECO:0000256" key="3">
    <source>
        <dbReference type="PROSITE-ProRule" id="PRU00284"/>
    </source>
</evidence>
<dbReference type="PRINTS" id="PR00260">
    <property type="entry name" value="CHEMTRNSDUCR"/>
</dbReference>
<dbReference type="Pfam" id="PF12729">
    <property type="entry name" value="4HB_MCP_1"/>
    <property type="match status" value="1"/>
</dbReference>
<dbReference type="InterPro" id="IPR051310">
    <property type="entry name" value="MCP_chemotaxis"/>
</dbReference>
<evidence type="ECO:0000256" key="2">
    <source>
        <dbReference type="ARBA" id="ARBA00029447"/>
    </source>
</evidence>
<dbReference type="InterPro" id="IPR024478">
    <property type="entry name" value="HlyB_4HB_MCP"/>
</dbReference>
<dbReference type="InterPro" id="IPR003660">
    <property type="entry name" value="HAMP_dom"/>
</dbReference>
<sequence length="524" mass="55083">MNFRNLPMRAKLMLAFALLAAVVLLVSLLALKSLGRSNDRFADYLQGVGQREHLAMDIRAAAQRRAIAARNLVLLGNSPEREAEKAVVTQAHQDVQDTITHLRQALAKAGDLGDRDRELVAEIERVEGLYGPVALDIVGKVLGGQQEAAVAKMNAECRPLLASLLKATAAFIDYEERQAEQRTAAATAGYQQDRLVMMIASGAAVLAAIAMGWLLSNAVTRPLNRAVQLARAVAAGDLRSTIEVDRQDETGQLLEALKGMNDSLSTMVSQVRDSADGIANASKEIATGNVDLSSRTEQQASALQQTAASMHQMTGTVQQAADNSRQASELARSAAEVAGRGGQVVERVVSTMGEIAESSERIADIIGVIDGIAFQTNILALNAAVEAARAGEQGRGFAVVAGEVRILAQRSAEASKEIRKLIQASTAKVQAGSALVGEAGSTMNDIVGQVRRVTDLIGEIQASAGEQSSGIGQVNQAVAAIDRGTQQNAALVEESAAATESLRQQAAALMQTIAVFKTGTAAYA</sequence>
<evidence type="ECO:0000256" key="1">
    <source>
        <dbReference type="ARBA" id="ARBA00022481"/>
    </source>
</evidence>
<dbReference type="SMART" id="SM00283">
    <property type="entry name" value="MA"/>
    <property type="match status" value="1"/>
</dbReference>
<organism evidence="6 7">
    <name type="scientific">Roseateles agri</name>
    <dbReference type="NCBI Taxonomy" id="3098619"/>
    <lineage>
        <taxon>Bacteria</taxon>
        <taxon>Pseudomonadati</taxon>
        <taxon>Pseudomonadota</taxon>
        <taxon>Betaproteobacteria</taxon>
        <taxon>Burkholderiales</taxon>
        <taxon>Sphaerotilaceae</taxon>
        <taxon>Roseateles</taxon>
    </lineage>
</organism>
<dbReference type="Pfam" id="PF00672">
    <property type="entry name" value="HAMP"/>
    <property type="match status" value="1"/>
</dbReference>
<dbReference type="EMBL" id="JAXCLA010000006">
    <property type="protein sequence ID" value="MDY0746825.1"/>
    <property type="molecule type" value="Genomic_DNA"/>
</dbReference>
<dbReference type="CDD" id="cd11386">
    <property type="entry name" value="MCP_signal"/>
    <property type="match status" value="1"/>
</dbReference>
<evidence type="ECO:0000259" key="5">
    <source>
        <dbReference type="PROSITE" id="PS50885"/>
    </source>
</evidence>
<dbReference type="RefSeq" id="WP_320424783.1">
    <property type="nucleotide sequence ID" value="NZ_JAXCLA010000006.1"/>
</dbReference>
<dbReference type="InterPro" id="IPR004090">
    <property type="entry name" value="Chemotax_Me-accpt_rcpt"/>
</dbReference>
<dbReference type="Gene3D" id="1.10.287.950">
    <property type="entry name" value="Methyl-accepting chemotaxis protein"/>
    <property type="match status" value="1"/>
</dbReference>
<protein>
    <submittedName>
        <fullName evidence="6">Methyl-accepting chemotaxis protein</fullName>
    </submittedName>
</protein>
<evidence type="ECO:0000259" key="4">
    <source>
        <dbReference type="PROSITE" id="PS50111"/>
    </source>
</evidence>
<dbReference type="PANTHER" id="PTHR43531:SF14">
    <property type="entry name" value="METHYL-ACCEPTING CHEMOTAXIS PROTEIN I-RELATED"/>
    <property type="match status" value="1"/>
</dbReference>
<feature type="domain" description="HAMP" evidence="5">
    <location>
        <begin position="217"/>
        <end position="269"/>
    </location>
</feature>
<dbReference type="SUPFAM" id="SSF58104">
    <property type="entry name" value="Methyl-accepting chemotaxis protein (MCP) signaling domain"/>
    <property type="match status" value="1"/>
</dbReference>
<dbReference type="PROSITE" id="PS50111">
    <property type="entry name" value="CHEMOTAXIS_TRANSDUC_2"/>
    <property type="match status" value="1"/>
</dbReference>
<comment type="caution">
    <text evidence="6">The sequence shown here is derived from an EMBL/GenBank/DDBJ whole genome shotgun (WGS) entry which is preliminary data.</text>
</comment>
<dbReference type="PROSITE" id="PS50885">
    <property type="entry name" value="HAMP"/>
    <property type="match status" value="1"/>
</dbReference>
<proteinExistence type="inferred from homology"/>
<accession>A0ABU5DKJ6</accession>
<keyword evidence="7" id="KW-1185">Reference proteome</keyword>
<feature type="domain" description="Methyl-accepting transducer" evidence="4">
    <location>
        <begin position="274"/>
        <end position="503"/>
    </location>
</feature>
<dbReference type="CDD" id="cd06225">
    <property type="entry name" value="HAMP"/>
    <property type="match status" value="1"/>
</dbReference>
<dbReference type="SMART" id="SM00304">
    <property type="entry name" value="HAMP"/>
    <property type="match status" value="1"/>
</dbReference>
<reference evidence="6 7" key="1">
    <citation type="submission" date="2023-11" db="EMBL/GenBank/DDBJ databases">
        <title>Paucibacter sp. nov., isolated from fresh soil in Korea.</title>
        <authorList>
            <person name="Le N.T.T."/>
        </authorList>
    </citation>
    <scope>NUCLEOTIDE SEQUENCE [LARGE SCALE GENOMIC DNA]</scope>
    <source>
        <strain evidence="6 7">R3-3</strain>
    </source>
</reference>
<keyword evidence="1" id="KW-0488">Methylation</keyword>
<keyword evidence="3" id="KW-0807">Transducer</keyword>
<gene>
    <name evidence="6" type="ORF">SNE35_20100</name>
</gene>
<dbReference type="InterPro" id="IPR004089">
    <property type="entry name" value="MCPsignal_dom"/>
</dbReference>
<dbReference type="Proteomes" id="UP001285263">
    <property type="component" value="Unassembled WGS sequence"/>
</dbReference>
<comment type="similarity">
    <text evidence="2">Belongs to the methyl-accepting chemotaxis (MCP) protein family.</text>
</comment>
<evidence type="ECO:0000313" key="6">
    <source>
        <dbReference type="EMBL" id="MDY0746825.1"/>
    </source>
</evidence>
<evidence type="ECO:0000313" key="7">
    <source>
        <dbReference type="Proteomes" id="UP001285263"/>
    </source>
</evidence>
<dbReference type="PANTHER" id="PTHR43531">
    <property type="entry name" value="PROTEIN ICFG"/>
    <property type="match status" value="1"/>
</dbReference>
<dbReference type="Pfam" id="PF00015">
    <property type="entry name" value="MCPsignal"/>
    <property type="match status" value="1"/>
</dbReference>